<reference evidence="1 2" key="1">
    <citation type="submission" date="2014-04" db="EMBL/GenBank/DDBJ databases">
        <authorList>
            <consortium name="DOE Joint Genome Institute"/>
            <person name="Kuo A."/>
            <person name="Martino E."/>
            <person name="Perotto S."/>
            <person name="Kohler A."/>
            <person name="Nagy L.G."/>
            <person name="Floudas D."/>
            <person name="Copeland A."/>
            <person name="Barry K.W."/>
            <person name="Cichocki N."/>
            <person name="Veneault-Fourrey C."/>
            <person name="LaButti K."/>
            <person name="Lindquist E.A."/>
            <person name="Lipzen A."/>
            <person name="Lundell T."/>
            <person name="Morin E."/>
            <person name="Murat C."/>
            <person name="Sun H."/>
            <person name="Tunlid A."/>
            <person name="Henrissat B."/>
            <person name="Grigoriev I.V."/>
            <person name="Hibbett D.S."/>
            <person name="Martin F."/>
            <person name="Nordberg H.P."/>
            <person name="Cantor M.N."/>
            <person name="Hua S.X."/>
        </authorList>
    </citation>
    <scope>NUCLEOTIDE SEQUENCE [LARGE SCALE GENOMIC DNA]</scope>
    <source>
        <strain evidence="1 2">Zn</strain>
    </source>
</reference>
<keyword evidence="2" id="KW-1185">Reference proteome</keyword>
<sequence length="158" mass="17320">MSIAIGHLLPGMPCMAMLASAALGAARLLLSASKILLYTSRVLLDTGEIFLHASEILLHTGRLLLDVGRVVLGVGNALWESQRQPLTIWGRLGSIDGWLVGSQGLQHRQEGGWHERAGMDCWGSWDEVRYVVCQYLEDRNILGASPTYAVMVRPLCSH</sequence>
<name>A0A0C3C135_OIDMZ</name>
<reference evidence="2" key="2">
    <citation type="submission" date="2015-01" db="EMBL/GenBank/DDBJ databases">
        <title>Evolutionary Origins and Diversification of the Mycorrhizal Mutualists.</title>
        <authorList>
            <consortium name="DOE Joint Genome Institute"/>
            <consortium name="Mycorrhizal Genomics Consortium"/>
            <person name="Kohler A."/>
            <person name="Kuo A."/>
            <person name="Nagy L.G."/>
            <person name="Floudas D."/>
            <person name="Copeland A."/>
            <person name="Barry K.W."/>
            <person name="Cichocki N."/>
            <person name="Veneault-Fourrey C."/>
            <person name="LaButti K."/>
            <person name="Lindquist E.A."/>
            <person name="Lipzen A."/>
            <person name="Lundell T."/>
            <person name="Morin E."/>
            <person name="Murat C."/>
            <person name="Riley R."/>
            <person name="Ohm R."/>
            <person name="Sun H."/>
            <person name="Tunlid A."/>
            <person name="Henrissat B."/>
            <person name="Grigoriev I.V."/>
            <person name="Hibbett D.S."/>
            <person name="Martin F."/>
        </authorList>
    </citation>
    <scope>NUCLEOTIDE SEQUENCE [LARGE SCALE GENOMIC DNA]</scope>
    <source>
        <strain evidence="2">Zn</strain>
    </source>
</reference>
<dbReference type="EMBL" id="KN832920">
    <property type="protein sequence ID" value="KIM92543.1"/>
    <property type="molecule type" value="Genomic_DNA"/>
</dbReference>
<proteinExistence type="predicted"/>
<dbReference type="AlphaFoldDB" id="A0A0C3C135"/>
<gene>
    <name evidence="1" type="ORF">OIDMADRAFT_62464</name>
</gene>
<dbReference type="Proteomes" id="UP000054321">
    <property type="component" value="Unassembled WGS sequence"/>
</dbReference>
<dbReference type="HOGENOM" id="CLU_1669917_0_0_1"/>
<organism evidence="1 2">
    <name type="scientific">Oidiodendron maius (strain Zn)</name>
    <dbReference type="NCBI Taxonomy" id="913774"/>
    <lineage>
        <taxon>Eukaryota</taxon>
        <taxon>Fungi</taxon>
        <taxon>Dikarya</taxon>
        <taxon>Ascomycota</taxon>
        <taxon>Pezizomycotina</taxon>
        <taxon>Leotiomycetes</taxon>
        <taxon>Leotiomycetes incertae sedis</taxon>
        <taxon>Myxotrichaceae</taxon>
        <taxon>Oidiodendron</taxon>
    </lineage>
</organism>
<protein>
    <submittedName>
        <fullName evidence="1">Uncharacterized protein</fullName>
    </submittedName>
</protein>
<dbReference type="InParanoid" id="A0A0C3C135"/>
<evidence type="ECO:0000313" key="2">
    <source>
        <dbReference type="Proteomes" id="UP000054321"/>
    </source>
</evidence>
<evidence type="ECO:0000313" key="1">
    <source>
        <dbReference type="EMBL" id="KIM92543.1"/>
    </source>
</evidence>
<accession>A0A0C3C135</accession>